<comment type="caution">
    <text evidence="1">The sequence shown here is derived from an EMBL/GenBank/DDBJ whole genome shotgun (WGS) entry which is preliminary data.</text>
</comment>
<name>A0ACB9JXU5_9ASTR</name>
<protein>
    <submittedName>
        <fullName evidence="1">Uncharacterized protein</fullName>
    </submittedName>
</protein>
<gene>
    <name evidence="1" type="ORF">L1987_06278</name>
</gene>
<reference evidence="2" key="1">
    <citation type="journal article" date="2022" name="Mol. Ecol. Resour.">
        <title>The genomes of chicory, endive, great burdock and yacon provide insights into Asteraceae palaeo-polyploidization history and plant inulin production.</title>
        <authorList>
            <person name="Fan W."/>
            <person name="Wang S."/>
            <person name="Wang H."/>
            <person name="Wang A."/>
            <person name="Jiang F."/>
            <person name="Liu H."/>
            <person name="Zhao H."/>
            <person name="Xu D."/>
            <person name="Zhang Y."/>
        </authorList>
    </citation>
    <scope>NUCLEOTIDE SEQUENCE [LARGE SCALE GENOMIC DNA]</scope>
    <source>
        <strain evidence="2">cv. Yunnan</strain>
    </source>
</reference>
<dbReference type="EMBL" id="CM042019">
    <property type="protein sequence ID" value="KAI3824807.1"/>
    <property type="molecule type" value="Genomic_DNA"/>
</dbReference>
<reference evidence="1 2" key="2">
    <citation type="journal article" date="2022" name="Mol. Ecol. Resour.">
        <title>The genomes of chicory, endive, great burdock and yacon provide insights into Asteraceae paleo-polyploidization history and plant inulin production.</title>
        <authorList>
            <person name="Fan W."/>
            <person name="Wang S."/>
            <person name="Wang H."/>
            <person name="Wang A."/>
            <person name="Jiang F."/>
            <person name="Liu H."/>
            <person name="Zhao H."/>
            <person name="Xu D."/>
            <person name="Zhang Y."/>
        </authorList>
    </citation>
    <scope>NUCLEOTIDE SEQUENCE [LARGE SCALE GENOMIC DNA]</scope>
    <source>
        <strain evidence="2">cv. Yunnan</strain>
        <tissue evidence="1">Leaves</tissue>
    </source>
</reference>
<keyword evidence="2" id="KW-1185">Reference proteome</keyword>
<dbReference type="Proteomes" id="UP001056120">
    <property type="component" value="Linkage Group LG02"/>
</dbReference>
<accession>A0ACB9JXU5</accession>
<sequence>MHDSDEKINATLKGEISEMDDSVPANVTYPSYLLHMCHHLQHLQLHNDGRVKEVVFEMDGQRPLLLPYLKDLHLHGLKEMSHVWKCNWNKFLSPQHQPLQFPFQNLTDITLLRCHNIKYLFSPLMAKFLSNLKKIYIGGCDGIEEVVSWRDDEYEENTTFFPCLGDLYLSSLALLNRVDGGDTRSRSDTISSNITNTIYHQSQSSQVIGAFWSLCQYPRNIFIEKCHALSRLVPWYAVRQMKRLETLEVTNCEKMMELIESESNVDEGSAHVLTCSTLKSITIVVPQLSNLKSVYISTCDLLSHVFTFSTLESLKQLKELNVTRCKAIQVIVKEENGTSSENVVFPRLETLVLDNLPSLKGFFLGMNEFRWPLLDDVMINDCPQLMMFTSGESKTPKLKYIRTSLGKHSLECGLNFHGTINELQATFLSSSDPTITKGIPCSFHNLIEIKIFSKDVETIIPSHALLQLQKLQQISIQFCKKVKEVFEGSDFNKSQTVVKIPNLTQVKLGWVDLKYLWKSNQWMVLEFPNLTTMSISNCHSLEHVFTCSMVGSLVQLQHLEIIECKNIEVIVKEEEEKECDGKVNEIMLPCLKSLKLNGLQSLKGFCLGKEDFSWPSLDTLEIRDCSAVTMFTNGYLSTPELKVIDTSFGKYYVKPELNSFIKTKQEEDEAVVED</sequence>
<evidence type="ECO:0000313" key="1">
    <source>
        <dbReference type="EMBL" id="KAI3824807.1"/>
    </source>
</evidence>
<organism evidence="1 2">
    <name type="scientific">Smallanthus sonchifolius</name>
    <dbReference type="NCBI Taxonomy" id="185202"/>
    <lineage>
        <taxon>Eukaryota</taxon>
        <taxon>Viridiplantae</taxon>
        <taxon>Streptophyta</taxon>
        <taxon>Embryophyta</taxon>
        <taxon>Tracheophyta</taxon>
        <taxon>Spermatophyta</taxon>
        <taxon>Magnoliopsida</taxon>
        <taxon>eudicotyledons</taxon>
        <taxon>Gunneridae</taxon>
        <taxon>Pentapetalae</taxon>
        <taxon>asterids</taxon>
        <taxon>campanulids</taxon>
        <taxon>Asterales</taxon>
        <taxon>Asteraceae</taxon>
        <taxon>Asteroideae</taxon>
        <taxon>Heliantheae alliance</taxon>
        <taxon>Millerieae</taxon>
        <taxon>Smallanthus</taxon>
    </lineage>
</organism>
<evidence type="ECO:0000313" key="2">
    <source>
        <dbReference type="Proteomes" id="UP001056120"/>
    </source>
</evidence>
<proteinExistence type="predicted"/>